<dbReference type="AlphaFoldDB" id="A0A9P8N609"/>
<keyword evidence="1" id="KW-0863">Zinc-finger</keyword>
<dbReference type="RefSeq" id="XP_044722805.1">
    <property type="nucleotide sequence ID" value="XM_044861779.1"/>
</dbReference>
<keyword evidence="5" id="KW-1185">Reference proteome</keyword>
<dbReference type="GeneID" id="68352437"/>
<feature type="region of interest" description="Disordered" evidence="2">
    <location>
        <begin position="1"/>
        <end position="175"/>
    </location>
</feature>
<proteinExistence type="predicted"/>
<evidence type="ECO:0000259" key="3">
    <source>
        <dbReference type="PROSITE" id="PS50089"/>
    </source>
</evidence>
<evidence type="ECO:0000313" key="4">
    <source>
        <dbReference type="EMBL" id="KAH0965292.1"/>
    </source>
</evidence>
<accession>A0A9P8N609</accession>
<organism evidence="4 5">
    <name type="scientific">Hirsutella rhossiliensis</name>
    <dbReference type="NCBI Taxonomy" id="111463"/>
    <lineage>
        <taxon>Eukaryota</taxon>
        <taxon>Fungi</taxon>
        <taxon>Dikarya</taxon>
        <taxon>Ascomycota</taxon>
        <taxon>Pezizomycotina</taxon>
        <taxon>Sordariomycetes</taxon>
        <taxon>Hypocreomycetidae</taxon>
        <taxon>Hypocreales</taxon>
        <taxon>Ophiocordycipitaceae</taxon>
        <taxon>Hirsutella</taxon>
    </lineage>
</organism>
<dbReference type="OrthoDB" id="8062037at2759"/>
<evidence type="ECO:0000313" key="5">
    <source>
        <dbReference type="Proteomes" id="UP000824596"/>
    </source>
</evidence>
<comment type="caution">
    <text evidence="4">The sequence shown here is derived from an EMBL/GenBank/DDBJ whole genome shotgun (WGS) entry which is preliminary data.</text>
</comment>
<evidence type="ECO:0000256" key="2">
    <source>
        <dbReference type="SAM" id="MobiDB-lite"/>
    </source>
</evidence>
<feature type="compositionally biased region" description="Basic residues" evidence="2">
    <location>
        <begin position="30"/>
        <end position="40"/>
    </location>
</feature>
<gene>
    <name evidence="4" type="ORF">HRG_03308</name>
</gene>
<sequence length="359" mass="39732">MRSVPNIDLSRVPPPRHLLKRFSAELRRQRIERKARKLQKKTQAQPAEPLVNPLGQHPDPLAQHPIDTKQDSAVKSANSEVGDPVATTPAPPEPPTSPSQTAPGDRRRSSAAKSADTQVGGPVASTPARSGPSSLLGQTTPGYRRRSSAWRSADTQVGDPDAITPAPPVGKRKFNSSFSAGSTLLGSDRKPDKYPCHICGYVLGKPRGHGNKIERLAFLPCGQAFGHECLFHWLTDTGVPKYCPDCCVPMRHACEHLTAPTKFPPVVAFTDVKAAVMPWNYEFCESRKGLKLHATIKKTADRLRKAETRKMHREKSAMDFAHEAIRRFHGHTVVRAEKKLDEQHKTWWAVKWANFGLPE</sequence>
<dbReference type="EMBL" id="JAIZPD010000003">
    <property type="protein sequence ID" value="KAH0965292.1"/>
    <property type="molecule type" value="Genomic_DNA"/>
</dbReference>
<dbReference type="PROSITE" id="PS50089">
    <property type="entry name" value="ZF_RING_2"/>
    <property type="match status" value="1"/>
</dbReference>
<protein>
    <recommendedName>
        <fullName evidence="3">RING-type domain-containing protein</fullName>
    </recommendedName>
</protein>
<dbReference type="GO" id="GO:0008270">
    <property type="term" value="F:zinc ion binding"/>
    <property type="evidence" value="ECO:0007669"/>
    <property type="project" value="UniProtKB-KW"/>
</dbReference>
<feature type="compositionally biased region" description="Polar residues" evidence="2">
    <location>
        <begin position="127"/>
        <end position="141"/>
    </location>
</feature>
<keyword evidence="1" id="KW-0479">Metal-binding</keyword>
<feature type="domain" description="RING-type" evidence="3">
    <location>
        <begin position="196"/>
        <end position="246"/>
    </location>
</feature>
<dbReference type="InterPro" id="IPR001841">
    <property type="entry name" value="Znf_RING"/>
</dbReference>
<reference evidence="4" key="1">
    <citation type="submission" date="2021-09" db="EMBL/GenBank/DDBJ databases">
        <title>A high-quality genome of the endoparasitic fungus Hirsutella rhossiliensis with a comparison of Hirsutella genomes reveals transposable elements contributing to genome size variation.</title>
        <authorList>
            <person name="Lin R."/>
            <person name="Jiao Y."/>
            <person name="Sun X."/>
            <person name="Ling J."/>
            <person name="Xie B."/>
            <person name="Cheng X."/>
        </authorList>
    </citation>
    <scope>NUCLEOTIDE SEQUENCE</scope>
    <source>
        <strain evidence="4">HR02</strain>
    </source>
</reference>
<dbReference type="Proteomes" id="UP000824596">
    <property type="component" value="Unassembled WGS sequence"/>
</dbReference>
<dbReference type="SUPFAM" id="SSF57850">
    <property type="entry name" value="RING/U-box"/>
    <property type="match status" value="1"/>
</dbReference>
<evidence type="ECO:0000256" key="1">
    <source>
        <dbReference type="PROSITE-ProRule" id="PRU00175"/>
    </source>
</evidence>
<keyword evidence="1" id="KW-0862">Zinc</keyword>
<name>A0A9P8N609_9HYPO</name>